<gene>
    <name evidence="5" type="ORF">SAMN05421804_10912</name>
</gene>
<dbReference type="PROSITE" id="PS50949">
    <property type="entry name" value="HTH_GNTR"/>
    <property type="match status" value="1"/>
</dbReference>
<dbReference type="GO" id="GO:0003677">
    <property type="term" value="F:DNA binding"/>
    <property type="evidence" value="ECO:0007669"/>
    <property type="project" value="UniProtKB-KW"/>
</dbReference>
<dbReference type="SUPFAM" id="SSF46785">
    <property type="entry name" value="Winged helix' DNA-binding domain"/>
    <property type="match status" value="1"/>
</dbReference>
<dbReference type="Proteomes" id="UP000183255">
    <property type="component" value="Unassembled WGS sequence"/>
</dbReference>
<dbReference type="AlphaFoldDB" id="A0A1G8RMX3"/>
<dbReference type="GO" id="GO:0003700">
    <property type="term" value="F:DNA-binding transcription factor activity"/>
    <property type="evidence" value="ECO:0007669"/>
    <property type="project" value="InterPro"/>
</dbReference>
<dbReference type="PANTHER" id="PTHR43537:SF24">
    <property type="entry name" value="GLUCONATE OPERON TRANSCRIPTIONAL REPRESSOR"/>
    <property type="match status" value="1"/>
</dbReference>
<evidence type="ECO:0000256" key="2">
    <source>
        <dbReference type="ARBA" id="ARBA00023125"/>
    </source>
</evidence>
<reference evidence="5 6" key="1">
    <citation type="submission" date="2016-10" db="EMBL/GenBank/DDBJ databases">
        <authorList>
            <person name="de Groot N.N."/>
        </authorList>
    </citation>
    <scope>NUCLEOTIDE SEQUENCE [LARGE SCALE GENOMIC DNA]</scope>
    <source>
        <strain evidence="5 6">CGMCC 1.5058</strain>
    </source>
</reference>
<dbReference type="InterPro" id="IPR036390">
    <property type="entry name" value="WH_DNA-bd_sf"/>
</dbReference>
<accession>A0A1G8RMX3</accession>
<dbReference type="CDD" id="cd07377">
    <property type="entry name" value="WHTH_GntR"/>
    <property type="match status" value="1"/>
</dbReference>
<sequence>MEDYISEVVKLADLSQNKPLNEIVFEWLRDAIIKGIIPVGERINETVYADKMNISRTPIREALRRIQEEGLVEYVPHYGIVVKKITIDDAMKSTRSVRIWIFSPPSMPPRS</sequence>
<dbReference type="InterPro" id="IPR036388">
    <property type="entry name" value="WH-like_DNA-bd_sf"/>
</dbReference>
<dbReference type="RefSeq" id="WP_207638313.1">
    <property type="nucleotide sequence ID" value="NZ_FNDZ01000009.1"/>
</dbReference>
<evidence type="ECO:0000313" key="6">
    <source>
        <dbReference type="Proteomes" id="UP000183255"/>
    </source>
</evidence>
<dbReference type="SMART" id="SM00345">
    <property type="entry name" value="HTH_GNTR"/>
    <property type="match status" value="1"/>
</dbReference>
<dbReference type="PRINTS" id="PR00035">
    <property type="entry name" value="HTHGNTR"/>
</dbReference>
<feature type="domain" description="HTH gntR-type" evidence="4">
    <location>
        <begin position="18"/>
        <end position="85"/>
    </location>
</feature>
<dbReference type="Pfam" id="PF00392">
    <property type="entry name" value="GntR"/>
    <property type="match status" value="1"/>
</dbReference>
<protein>
    <submittedName>
        <fullName evidence="5">Regulatory protein, gntR family</fullName>
    </submittedName>
</protein>
<dbReference type="InterPro" id="IPR000524">
    <property type="entry name" value="Tscrpt_reg_HTH_GntR"/>
</dbReference>
<organism evidence="5 6">
    <name type="scientific">Proteiniclasticum ruminis</name>
    <dbReference type="NCBI Taxonomy" id="398199"/>
    <lineage>
        <taxon>Bacteria</taxon>
        <taxon>Bacillati</taxon>
        <taxon>Bacillota</taxon>
        <taxon>Clostridia</taxon>
        <taxon>Eubacteriales</taxon>
        <taxon>Clostridiaceae</taxon>
        <taxon>Proteiniclasticum</taxon>
    </lineage>
</organism>
<evidence type="ECO:0000313" key="5">
    <source>
        <dbReference type="EMBL" id="SDJ17825.1"/>
    </source>
</evidence>
<keyword evidence="3" id="KW-0804">Transcription</keyword>
<dbReference type="PANTHER" id="PTHR43537">
    <property type="entry name" value="TRANSCRIPTIONAL REGULATOR, GNTR FAMILY"/>
    <property type="match status" value="1"/>
</dbReference>
<dbReference type="Gene3D" id="1.10.10.10">
    <property type="entry name" value="Winged helix-like DNA-binding domain superfamily/Winged helix DNA-binding domain"/>
    <property type="match status" value="1"/>
</dbReference>
<dbReference type="EMBL" id="FNDZ01000009">
    <property type="protein sequence ID" value="SDJ17825.1"/>
    <property type="molecule type" value="Genomic_DNA"/>
</dbReference>
<keyword evidence="1" id="KW-0805">Transcription regulation</keyword>
<proteinExistence type="predicted"/>
<name>A0A1G8RMX3_9CLOT</name>
<evidence type="ECO:0000256" key="3">
    <source>
        <dbReference type="ARBA" id="ARBA00023163"/>
    </source>
</evidence>
<evidence type="ECO:0000256" key="1">
    <source>
        <dbReference type="ARBA" id="ARBA00023015"/>
    </source>
</evidence>
<keyword evidence="2" id="KW-0238">DNA-binding</keyword>
<evidence type="ECO:0000259" key="4">
    <source>
        <dbReference type="PROSITE" id="PS50949"/>
    </source>
</evidence>